<gene>
    <name evidence="5" type="ORF">FHX34_103882</name>
</gene>
<name>A0A561WBV7_ACTTI</name>
<dbReference type="InterPro" id="IPR050741">
    <property type="entry name" value="Acyl-CoA_dehydrogenase"/>
</dbReference>
<dbReference type="Pfam" id="PF02771">
    <property type="entry name" value="Acyl-CoA_dh_N"/>
    <property type="match status" value="1"/>
</dbReference>
<dbReference type="InterPro" id="IPR046373">
    <property type="entry name" value="Acyl-CoA_Oxase/DH_mid-dom_sf"/>
</dbReference>
<comment type="caution">
    <text evidence="5">The sequence shown here is derived from an EMBL/GenBank/DDBJ whole genome shotgun (WGS) entry which is preliminary data.</text>
</comment>
<dbReference type="PIRSF" id="PIRSF016578">
    <property type="entry name" value="HsaA"/>
    <property type="match status" value="1"/>
</dbReference>
<dbReference type="GO" id="GO:0003995">
    <property type="term" value="F:acyl-CoA dehydrogenase activity"/>
    <property type="evidence" value="ECO:0007669"/>
    <property type="project" value="TreeGrafter"/>
</dbReference>
<dbReference type="OrthoDB" id="3404950at2"/>
<dbReference type="InterPro" id="IPR037069">
    <property type="entry name" value="AcylCoA_DH/ox_N_sf"/>
</dbReference>
<dbReference type="AlphaFoldDB" id="A0A561WBV7"/>
<evidence type="ECO:0000256" key="2">
    <source>
        <dbReference type="ARBA" id="ARBA00049661"/>
    </source>
</evidence>
<dbReference type="Gene3D" id="1.10.540.10">
    <property type="entry name" value="Acyl-CoA dehydrogenase/oxidase, N-terminal domain"/>
    <property type="match status" value="1"/>
</dbReference>
<evidence type="ECO:0000259" key="4">
    <source>
        <dbReference type="Pfam" id="PF08028"/>
    </source>
</evidence>
<feature type="domain" description="Acyl-CoA dehydrogenase C-terminal" evidence="4">
    <location>
        <begin position="244"/>
        <end position="370"/>
    </location>
</feature>
<dbReference type="SUPFAM" id="SSF47203">
    <property type="entry name" value="Acyl-CoA dehydrogenase C-terminal domain-like"/>
    <property type="match status" value="1"/>
</dbReference>
<dbReference type="GO" id="GO:0005737">
    <property type="term" value="C:cytoplasm"/>
    <property type="evidence" value="ECO:0007669"/>
    <property type="project" value="TreeGrafter"/>
</dbReference>
<dbReference type="InterPro" id="IPR036250">
    <property type="entry name" value="AcylCo_DH-like_C"/>
</dbReference>
<reference evidence="5 6" key="1">
    <citation type="submission" date="2019-06" db="EMBL/GenBank/DDBJ databases">
        <title>Sequencing the genomes of 1000 actinobacteria strains.</title>
        <authorList>
            <person name="Klenk H.-P."/>
        </authorList>
    </citation>
    <scope>NUCLEOTIDE SEQUENCE [LARGE SCALE GENOMIC DNA]</scope>
    <source>
        <strain evidence="5 6">DSM 43866</strain>
    </source>
</reference>
<proteinExistence type="inferred from homology"/>
<dbReference type="Gene3D" id="1.20.140.10">
    <property type="entry name" value="Butyryl-CoA Dehydrogenase, subunit A, domain 3"/>
    <property type="match status" value="1"/>
</dbReference>
<dbReference type="InterPro" id="IPR013107">
    <property type="entry name" value="Acyl-CoA_DH_C"/>
</dbReference>
<dbReference type="InterPro" id="IPR009100">
    <property type="entry name" value="AcylCoA_DH/oxidase_NM_dom_sf"/>
</dbReference>
<dbReference type="Pfam" id="PF08028">
    <property type="entry name" value="Acyl-CoA_dh_2"/>
    <property type="match status" value="1"/>
</dbReference>
<dbReference type="Proteomes" id="UP000320239">
    <property type="component" value="Unassembled WGS sequence"/>
</dbReference>
<dbReference type="EMBL" id="VIWY01000003">
    <property type="protein sequence ID" value="TWG21344.1"/>
    <property type="molecule type" value="Genomic_DNA"/>
</dbReference>
<dbReference type="GO" id="GO:0050660">
    <property type="term" value="F:flavin adenine dinucleotide binding"/>
    <property type="evidence" value="ECO:0007669"/>
    <property type="project" value="InterPro"/>
</dbReference>
<sequence length="393" mass="42271">MTSTTVLSRADLVRRAADLVPLLRTHARWSEQHRRLHDETIEALADAGVFRLRVPARFGGYEADTATLHDVLTQLGRGDGAVAWTASVWTIPGWMVGMFPDEVQQEVYATPDVRVCGTLSPTATGTPVPGGLKLNGRWGFISGALHSHWQEVIAMAPTPDGAGQWPVVALVPIGDLELADDWDTAGLRGSGSVTTVARDVFVPRERIVPLPAVLAGRSASAANTELAMYRSPLLGVANASSMGTVIGLAQAARETFLDRLPTRKIAYTAYERQADASITHLQLADATLKIDEAQFHASRVTALVDEGRGGDGWTLEERARCRADMGAICRLGKEAVDLLALASGGSSLNLSNLMQRVVRDVYAVNLHALMVPSTNFELYGRVLCGLEPNSPYI</sequence>
<dbReference type="Gene3D" id="2.40.110.10">
    <property type="entry name" value="Butyryl-CoA Dehydrogenase, subunit A, domain 2"/>
    <property type="match status" value="1"/>
</dbReference>
<accession>A0A561WBV7</accession>
<comment type="similarity">
    <text evidence="2">Belongs to the HpaH/HsaA monooxygenase family.</text>
</comment>
<feature type="domain" description="Acyl-CoA dehydrogenase/oxidase N-terminal" evidence="3">
    <location>
        <begin position="25"/>
        <end position="108"/>
    </location>
</feature>
<dbReference type="GO" id="GO:0033539">
    <property type="term" value="P:fatty acid beta-oxidation using acyl-CoA dehydrogenase"/>
    <property type="evidence" value="ECO:0007669"/>
    <property type="project" value="TreeGrafter"/>
</dbReference>
<evidence type="ECO:0000256" key="1">
    <source>
        <dbReference type="ARBA" id="ARBA00023002"/>
    </source>
</evidence>
<dbReference type="InterPro" id="IPR013786">
    <property type="entry name" value="AcylCoA_DH/ox_N"/>
</dbReference>
<dbReference type="RefSeq" id="WP_122979974.1">
    <property type="nucleotide sequence ID" value="NZ_BOMX01000150.1"/>
</dbReference>
<dbReference type="PANTHER" id="PTHR48083:SF19">
    <property type="entry name" value="FLAVIN-DEPENDENT MONOOXYGENASE, OXYGENASE SUBUNIT HSAA"/>
    <property type="match status" value="1"/>
</dbReference>
<evidence type="ECO:0000259" key="3">
    <source>
        <dbReference type="Pfam" id="PF02771"/>
    </source>
</evidence>
<keyword evidence="6" id="KW-1185">Reference proteome</keyword>
<evidence type="ECO:0000313" key="5">
    <source>
        <dbReference type="EMBL" id="TWG21344.1"/>
    </source>
</evidence>
<protein>
    <submittedName>
        <fullName evidence="5">Alkylation response protein AidB-like acyl-CoA dehydrogenase</fullName>
    </submittedName>
</protein>
<evidence type="ECO:0000313" key="6">
    <source>
        <dbReference type="Proteomes" id="UP000320239"/>
    </source>
</evidence>
<dbReference type="SUPFAM" id="SSF56645">
    <property type="entry name" value="Acyl-CoA dehydrogenase NM domain-like"/>
    <property type="match status" value="1"/>
</dbReference>
<organism evidence="5 6">
    <name type="scientific">Actinoplanes teichomyceticus</name>
    <dbReference type="NCBI Taxonomy" id="1867"/>
    <lineage>
        <taxon>Bacteria</taxon>
        <taxon>Bacillati</taxon>
        <taxon>Actinomycetota</taxon>
        <taxon>Actinomycetes</taxon>
        <taxon>Micromonosporales</taxon>
        <taxon>Micromonosporaceae</taxon>
        <taxon>Actinoplanes</taxon>
    </lineage>
</organism>
<dbReference type="PANTHER" id="PTHR48083">
    <property type="entry name" value="MEDIUM-CHAIN SPECIFIC ACYL-COA DEHYDROGENASE, MITOCHONDRIAL-RELATED"/>
    <property type="match status" value="1"/>
</dbReference>
<dbReference type="GO" id="GO:0016712">
    <property type="term" value="F:oxidoreductase activity, acting on paired donors, with incorporation or reduction of molecular oxygen, reduced flavin or flavoprotein as one donor, and incorporation of one atom of oxygen"/>
    <property type="evidence" value="ECO:0007669"/>
    <property type="project" value="TreeGrafter"/>
</dbReference>
<keyword evidence="1" id="KW-0560">Oxidoreductase</keyword>